<evidence type="ECO:0000259" key="6">
    <source>
        <dbReference type="PROSITE" id="PS51294"/>
    </source>
</evidence>
<dbReference type="GO" id="GO:0000981">
    <property type="term" value="F:DNA-binding transcription factor activity, RNA polymerase II-specific"/>
    <property type="evidence" value="ECO:0007669"/>
    <property type="project" value="TreeGrafter"/>
</dbReference>
<evidence type="ECO:0000313" key="8">
    <source>
        <dbReference type="Proteomes" id="UP000594638"/>
    </source>
</evidence>
<name>A0A8S0TR67_OLEEU</name>
<dbReference type="Gramene" id="OE9A098596T1">
    <property type="protein sequence ID" value="OE9A098596C1"/>
    <property type="gene ID" value="OE9A098596"/>
</dbReference>
<comment type="subcellular location">
    <subcellularLocation>
        <location evidence="1">Nucleus</location>
    </subcellularLocation>
</comment>
<feature type="domain" description="HTH myb-type" evidence="6">
    <location>
        <begin position="184"/>
        <end position="234"/>
    </location>
</feature>
<sequence length="319" mass="36789">MEIDTSSKENQILRRKPCGEGFLLGFSSFSTLSHRSLEGSLNPFSSFSAPSDDPFHRNKLSTKFAEDSVEAQIMMHGLQPRILLDLNSESSLQTMDQCQINEPLNLNSCLVFDRKLERRIDLNNKSKKSNIIKGQWTLEEDRLLSELVGKHGVRNWCVIAQKLPRRLGKQCRERWHNHLKPDIKKDKWSEEEDKRLIEAHKELGNRWSQIARRLSGRSENTIKNHWNATKRRLLSRKRDNPNTNTLLQSYIKSVMSSLGCKESLGNSSLPSISSNGTMANSMQREQIEMKSETDARMEVQFDMQKQMDFMGISSSNYNI</sequence>
<dbReference type="InterPro" id="IPR050560">
    <property type="entry name" value="MYB_TF"/>
</dbReference>
<evidence type="ECO:0000259" key="5">
    <source>
        <dbReference type="PROSITE" id="PS50090"/>
    </source>
</evidence>
<gene>
    <name evidence="7" type="ORF">OLEA9_A098596</name>
</gene>
<accession>A0A8S0TR67</accession>
<feature type="domain" description="HTH myb-type" evidence="6">
    <location>
        <begin position="128"/>
        <end position="183"/>
    </location>
</feature>
<dbReference type="Proteomes" id="UP000594638">
    <property type="component" value="Unassembled WGS sequence"/>
</dbReference>
<dbReference type="AlphaFoldDB" id="A0A8S0TR67"/>
<dbReference type="Gene3D" id="1.10.10.60">
    <property type="entry name" value="Homeodomain-like"/>
    <property type="match status" value="2"/>
</dbReference>
<protein>
    <submittedName>
        <fullName evidence="7">Transcription factor MYB98-like</fullName>
    </submittedName>
</protein>
<reference evidence="7 8" key="1">
    <citation type="submission" date="2019-12" db="EMBL/GenBank/DDBJ databases">
        <authorList>
            <person name="Alioto T."/>
            <person name="Alioto T."/>
            <person name="Gomez Garrido J."/>
        </authorList>
    </citation>
    <scope>NUCLEOTIDE SEQUENCE [LARGE SCALE GENOMIC DNA]</scope>
</reference>
<dbReference type="PANTHER" id="PTHR45614:SF285">
    <property type="entry name" value="TRANSCRIPTION FACTOR MYB98"/>
    <property type="match status" value="1"/>
</dbReference>
<dbReference type="CDD" id="cd00167">
    <property type="entry name" value="SANT"/>
    <property type="match status" value="2"/>
</dbReference>
<dbReference type="PANTHER" id="PTHR45614">
    <property type="entry name" value="MYB PROTEIN-RELATED"/>
    <property type="match status" value="1"/>
</dbReference>
<dbReference type="SMART" id="SM00717">
    <property type="entry name" value="SANT"/>
    <property type="match status" value="2"/>
</dbReference>
<proteinExistence type="predicted"/>
<evidence type="ECO:0000256" key="2">
    <source>
        <dbReference type="ARBA" id="ARBA00022737"/>
    </source>
</evidence>
<feature type="domain" description="Myb-like" evidence="5">
    <location>
        <begin position="180"/>
        <end position="230"/>
    </location>
</feature>
<dbReference type="GO" id="GO:0005634">
    <property type="term" value="C:nucleus"/>
    <property type="evidence" value="ECO:0007669"/>
    <property type="project" value="UniProtKB-SubCell"/>
</dbReference>
<organism evidence="7 8">
    <name type="scientific">Olea europaea subsp. europaea</name>
    <dbReference type="NCBI Taxonomy" id="158383"/>
    <lineage>
        <taxon>Eukaryota</taxon>
        <taxon>Viridiplantae</taxon>
        <taxon>Streptophyta</taxon>
        <taxon>Embryophyta</taxon>
        <taxon>Tracheophyta</taxon>
        <taxon>Spermatophyta</taxon>
        <taxon>Magnoliopsida</taxon>
        <taxon>eudicotyledons</taxon>
        <taxon>Gunneridae</taxon>
        <taxon>Pentapetalae</taxon>
        <taxon>asterids</taxon>
        <taxon>lamiids</taxon>
        <taxon>Lamiales</taxon>
        <taxon>Oleaceae</taxon>
        <taxon>Oleeae</taxon>
        <taxon>Olea</taxon>
    </lineage>
</organism>
<evidence type="ECO:0000256" key="1">
    <source>
        <dbReference type="ARBA" id="ARBA00004123"/>
    </source>
</evidence>
<dbReference type="SUPFAM" id="SSF46689">
    <property type="entry name" value="Homeodomain-like"/>
    <property type="match status" value="1"/>
</dbReference>
<keyword evidence="8" id="KW-1185">Reference proteome</keyword>
<evidence type="ECO:0000313" key="7">
    <source>
        <dbReference type="EMBL" id="CAA3005919.1"/>
    </source>
</evidence>
<dbReference type="EMBL" id="CACTIH010007253">
    <property type="protein sequence ID" value="CAA3005919.1"/>
    <property type="molecule type" value="Genomic_DNA"/>
</dbReference>
<dbReference type="InterPro" id="IPR009057">
    <property type="entry name" value="Homeodomain-like_sf"/>
</dbReference>
<dbReference type="OrthoDB" id="2143914at2759"/>
<dbReference type="InterPro" id="IPR001005">
    <property type="entry name" value="SANT/Myb"/>
</dbReference>
<dbReference type="FunFam" id="1.10.10.60:FF:000010">
    <property type="entry name" value="Transcriptional activator Myb isoform A"/>
    <property type="match status" value="1"/>
</dbReference>
<keyword evidence="2" id="KW-0677">Repeat</keyword>
<dbReference type="InterPro" id="IPR017930">
    <property type="entry name" value="Myb_dom"/>
</dbReference>
<dbReference type="GO" id="GO:0000978">
    <property type="term" value="F:RNA polymerase II cis-regulatory region sequence-specific DNA binding"/>
    <property type="evidence" value="ECO:0007669"/>
    <property type="project" value="TreeGrafter"/>
</dbReference>
<evidence type="ECO:0000256" key="4">
    <source>
        <dbReference type="ARBA" id="ARBA00023242"/>
    </source>
</evidence>
<dbReference type="PROSITE" id="PS50090">
    <property type="entry name" value="MYB_LIKE"/>
    <property type="match status" value="2"/>
</dbReference>
<keyword evidence="3" id="KW-0238">DNA-binding</keyword>
<dbReference type="PROSITE" id="PS51294">
    <property type="entry name" value="HTH_MYB"/>
    <property type="match status" value="2"/>
</dbReference>
<feature type="domain" description="Myb-like" evidence="5">
    <location>
        <begin position="128"/>
        <end position="179"/>
    </location>
</feature>
<comment type="caution">
    <text evidence="7">The sequence shown here is derived from an EMBL/GenBank/DDBJ whole genome shotgun (WGS) entry which is preliminary data.</text>
</comment>
<keyword evidence="4" id="KW-0539">Nucleus</keyword>
<dbReference type="Pfam" id="PF13921">
    <property type="entry name" value="Myb_DNA-bind_6"/>
    <property type="match status" value="1"/>
</dbReference>
<evidence type="ECO:0000256" key="3">
    <source>
        <dbReference type="ARBA" id="ARBA00023125"/>
    </source>
</evidence>